<name>A0A0D3KEU8_EMIH1</name>
<organism evidence="4 5">
    <name type="scientific">Emiliania huxleyi (strain CCMP1516)</name>
    <dbReference type="NCBI Taxonomy" id="280463"/>
    <lineage>
        <taxon>Eukaryota</taxon>
        <taxon>Haptista</taxon>
        <taxon>Haptophyta</taxon>
        <taxon>Prymnesiophyceae</taxon>
        <taxon>Isochrysidales</taxon>
        <taxon>Noelaerhabdaceae</taxon>
        <taxon>Emiliania</taxon>
    </lineage>
</organism>
<sequence>SKPKRGLSSFMLWQNANRAAIKEEHPDAKMTEIGSIAGAKWREMDAKAKAPWDAKAKADKARYQAEVEAYEASQRASAADSE</sequence>
<dbReference type="InterPro" id="IPR036910">
    <property type="entry name" value="HMG_box_dom_sf"/>
</dbReference>
<feature type="DNA-binding region" description="HMG box" evidence="2">
    <location>
        <begin position="3"/>
        <end position="71"/>
    </location>
</feature>
<dbReference type="SMART" id="SM00398">
    <property type="entry name" value="HMG"/>
    <property type="match status" value="1"/>
</dbReference>
<evidence type="ECO:0000256" key="2">
    <source>
        <dbReference type="PROSITE-ProRule" id="PRU00267"/>
    </source>
</evidence>
<dbReference type="HOGENOM" id="CLU_082854_10_3_1"/>
<evidence type="ECO:0000256" key="1">
    <source>
        <dbReference type="ARBA" id="ARBA00023125"/>
    </source>
</evidence>
<keyword evidence="2" id="KW-0539">Nucleus</keyword>
<dbReference type="Gene3D" id="1.10.30.10">
    <property type="entry name" value="High mobility group box domain"/>
    <property type="match status" value="1"/>
</dbReference>
<feature type="domain" description="HMG box" evidence="3">
    <location>
        <begin position="3"/>
        <end position="71"/>
    </location>
</feature>
<dbReference type="Pfam" id="PF00505">
    <property type="entry name" value="HMG_box"/>
    <property type="match status" value="1"/>
</dbReference>
<reference evidence="4" key="2">
    <citation type="submission" date="2024-10" db="UniProtKB">
        <authorList>
            <consortium name="EnsemblProtists"/>
        </authorList>
    </citation>
    <scope>IDENTIFICATION</scope>
</reference>
<dbReference type="PaxDb" id="2903-EOD34283"/>
<dbReference type="EnsemblProtists" id="EOD34283">
    <property type="protein sequence ID" value="EOD34283"/>
    <property type="gene ID" value="EMIHUDRAFT_59608"/>
</dbReference>
<dbReference type="InterPro" id="IPR009071">
    <property type="entry name" value="HMG_box_dom"/>
</dbReference>
<dbReference type="GO" id="GO:0005634">
    <property type="term" value="C:nucleus"/>
    <property type="evidence" value="ECO:0007669"/>
    <property type="project" value="UniProtKB-UniRule"/>
</dbReference>
<dbReference type="PANTHER" id="PTHR48112">
    <property type="entry name" value="HIGH MOBILITY GROUP PROTEIN DSP1"/>
    <property type="match status" value="1"/>
</dbReference>
<dbReference type="KEGG" id="ehx:EMIHUDRAFT_59608"/>
<dbReference type="GeneID" id="17279554"/>
<reference evidence="5" key="1">
    <citation type="journal article" date="2013" name="Nature">
        <title>Pan genome of the phytoplankton Emiliania underpins its global distribution.</title>
        <authorList>
            <person name="Read B.A."/>
            <person name="Kegel J."/>
            <person name="Klute M.J."/>
            <person name="Kuo A."/>
            <person name="Lefebvre S.C."/>
            <person name="Maumus F."/>
            <person name="Mayer C."/>
            <person name="Miller J."/>
            <person name="Monier A."/>
            <person name="Salamov A."/>
            <person name="Young J."/>
            <person name="Aguilar M."/>
            <person name="Claverie J.M."/>
            <person name="Frickenhaus S."/>
            <person name="Gonzalez K."/>
            <person name="Herman E.K."/>
            <person name="Lin Y.C."/>
            <person name="Napier J."/>
            <person name="Ogata H."/>
            <person name="Sarno A.F."/>
            <person name="Shmutz J."/>
            <person name="Schroeder D."/>
            <person name="de Vargas C."/>
            <person name="Verret F."/>
            <person name="von Dassow P."/>
            <person name="Valentin K."/>
            <person name="Van de Peer Y."/>
            <person name="Wheeler G."/>
            <person name="Dacks J.B."/>
            <person name="Delwiche C.F."/>
            <person name="Dyhrman S.T."/>
            <person name="Glockner G."/>
            <person name="John U."/>
            <person name="Richards T."/>
            <person name="Worden A.Z."/>
            <person name="Zhang X."/>
            <person name="Grigoriev I.V."/>
            <person name="Allen A.E."/>
            <person name="Bidle K."/>
            <person name="Borodovsky M."/>
            <person name="Bowler C."/>
            <person name="Brownlee C."/>
            <person name="Cock J.M."/>
            <person name="Elias M."/>
            <person name="Gladyshev V.N."/>
            <person name="Groth M."/>
            <person name="Guda C."/>
            <person name="Hadaegh A."/>
            <person name="Iglesias-Rodriguez M.D."/>
            <person name="Jenkins J."/>
            <person name="Jones B.M."/>
            <person name="Lawson T."/>
            <person name="Leese F."/>
            <person name="Lindquist E."/>
            <person name="Lobanov A."/>
            <person name="Lomsadze A."/>
            <person name="Malik S.B."/>
            <person name="Marsh M.E."/>
            <person name="Mackinder L."/>
            <person name="Mock T."/>
            <person name="Mueller-Roeber B."/>
            <person name="Pagarete A."/>
            <person name="Parker M."/>
            <person name="Probert I."/>
            <person name="Quesneville H."/>
            <person name="Raines C."/>
            <person name="Rensing S.A."/>
            <person name="Riano-Pachon D.M."/>
            <person name="Richier S."/>
            <person name="Rokitta S."/>
            <person name="Shiraiwa Y."/>
            <person name="Soanes D.M."/>
            <person name="van der Giezen M."/>
            <person name="Wahlund T.M."/>
            <person name="Williams B."/>
            <person name="Wilson W."/>
            <person name="Wolfe G."/>
            <person name="Wurch L.L."/>
        </authorList>
    </citation>
    <scope>NUCLEOTIDE SEQUENCE</scope>
</reference>
<evidence type="ECO:0000313" key="4">
    <source>
        <dbReference type="EnsemblProtists" id="EOD34283"/>
    </source>
</evidence>
<dbReference type="GO" id="GO:0003677">
    <property type="term" value="F:DNA binding"/>
    <property type="evidence" value="ECO:0007669"/>
    <property type="project" value="UniProtKB-UniRule"/>
</dbReference>
<evidence type="ECO:0000259" key="3">
    <source>
        <dbReference type="PROSITE" id="PS50118"/>
    </source>
</evidence>
<dbReference type="InterPro" id="IPR050342">
    <property type="entry name" value="HMGB"/>
</dbReference>
<dbReference type="eggNOG" id="KOG0381">
    <property type="taxonomic scope" value="Eukaryota"/>
</dbReference>
<protein>
    <recommendedName>
        <fullName evidence="3">HMG box domain-containing protein</fullName>
    </recommendedName>
</protein>
<keyword evidence="5" id="KW-1185">Reference proteome</keyword>
<dbReference type="STRING" id="2903.R1DFL2"/>
<accession>A0A0D3KEU8</accession>
<dbReference type="PRINTS" id="PR00886">
    <property type="entry name" value="HIGHMOBLTY12"/>
</dbReference>
<proteinExistence type="predicted"/>
<dbReference type="SUPFAM" id="SSF47095">
    <property type="entry name" value="HMG-box"/>
    <property type="match status" value="1"/>
</dbReference>
<keyword evidence="1 2" id="KW-0238">DNA-binding</keyword>
<dbReference type="PROSITE" id="PS50118">
    <property type="entry name" value="HMG_BOX_2"/>
    <property type="match status" value="1"/>
</dbReference>
<dbReference type="OMA" id="MEYKANG"/>
<dbReference type="Proteomes" id="UP000013827">
    <property type="component" value="Unassembled WGS sequence"/>
</dbReference>
<dbReference type="RefSeq" id="XP_005786712.1">
    <property type="nucleotide sequence ID" value="XM_005786655.1"/>
</dbReference>
<evidence type="ECO:0000313" key="5">
    <source>
        <dbReference type="Proteomes" id="UP000013827"/>
    </source>
</evidence>
<dbReference type="AlphaFoldDB" id="A0A0D3KEU8"/>
<dbReference type="PANTHER" id="PTHR48112:SF22">
    <property type="entry name" value="MITOCHONDRIAL TRANSCRIPTION FACTOR A, ISOFORM B"/>
    <property type="match status" value="1"/>
</dbReference>